<reference evidence="3" key="1">
    <citation type="submission" date="2025-08" db="UniProtKB">
        <authorList>
            <consortium name="Ensembl"/>
        </authorList>
    </citation>
    <scope>IDENTIFICATION</scope>
</reference>
<evidence type="ECO:0000256" key="1">
    <source>
        <dbReference type="ARBA" id="ARBA00006196"/>
    </source>
</evidence>
<evidence type="ECO:0000313" key="4">
    <source>
        <dbReference type="Proteomes" id="UP000694414"/>
    </source>
</evidence>
<dbReference type="InterPro" id="IPR007918">
    <property type="entry name" value="MDM35_apoptosis"/>
</dbReference>
<evidence type="ECO:0000256" key="2">
    <source>
        <dbReference type="ARBA" id="ARBA00023157"/>
    </source>
</evidence>
<keyword evidence="2" id="KW-1015">Disulfide bond</keyword>
<sequence length="69" mass="7833">MPKQEAPYSSCFSCWFAKKFLKGDGSGDPCTEIFKRYKQYVPKAIKEKEVLIEGLEFVGHGEEKPENAS</sequence>
<name>A0A8C8ZID7_PROSS</name>
<comment type="similarity">
    <text evidence="1">Belongs to the TRIAP1/MDM35 family.</text>
</comment>
<reference evidence="3" key="2">
    <citation type="submission" date="2025-09" db="UniProtKB">
        <authorList>
            <consortium name="Ensembl"/>
        </authorList>
    </citation>
    <scope>IDENTIFICATION</scope>
</reference>
<keyword evidence="4" id="KW-1185">Reference proteome</keyword>
<dbReference type="GeneTree" id="ENSGT00940000165083"/>
<dbReference type="Ensembl" id="ENSPSMT00000022371.1">
    <property type="protein sequence ID" value="ENSPSMP00000019312.1"/>
    <property type="gene ID" value="ENSPSMG00000013622.1"/>
</dbReference>
<dbReference type="Pfam" id="PF05254">
    <property type="entry name" value="UPF0203"/>
    <property type="match status" value="1"/>
</dbReference>
<accession>A0A8C8ZID7</accession>
<evidence type="ECO:0000313" key="3">
    <source>
        <dbReference type="Ensembl" id="ENSPSMP00000019312.1"/>
    </source>
</evidence>
<organism evidence="3 4">
    <name type="scientific">Prolemur simus</name>
    <name type="common">Greater bamboo lemur</name>
    <name type="synonym">Hapalemur simus</name>
    <dbReference type="NCBI Taxonomy" id="1328070"/>
    <lineage>
        <taxon>Eukaryota</taxon>
        <taxon>Metazoa</taxon>
        <taxon>Chordata</taxon>
        <taxon>Craniata</taxon>
        <taxon>Vertebrata</taxon>
        <taxon>Euteleostomi</taxon>
        <taxon>Mammalia</taxon>
        <taxon>Eutheria</taxon>
        <taxon>Euarchontoglires</taxon>
        <taxon>Primates</taxon>
        <taxon>Strepsirrhini</taxon>
        <taxon>Lemuriformes</taxon>
        <taxon>Lemuridae</taxon>
        <taxon>Prolemur</taxon>
    </lineage>
</organism>
<protein>
    <submittedName>
        <fullName evidence="3">Uncharacterized protein</fullName>
    </submittedName>
</protein>
<dbReference type="Proteomes" id="UP000694414">
    <property type="component" value="Unplaced"/>
</dbReference>
<proteinExistence type="inferred from homology"/>
<dbReference type="AlphaFoldDB" id="A0A8C8ZID7"/>